<accession>A0A0G0QRN0</accession>
<sequence length="120" mass="13634">MQFPMRDAMSTEQVALNTATQADLIRGKHYRFEPPVIATAIPTGGQNTCRLEECTFERGYYIGFIRENHVFQGKPVNDTRVIPIPHGYENVQNLSEILENLRESYFHVLFIGGSTATLDE</sequence>
<proteinExistence type="predicted"/>
<protein>
    <submittedName>
        <fullName evidence="1">Uncharacterized protein</fullName>
    </submittedName>
</protein>
<comment type="caution">
    <text evidence="1">The sequence shown here is derived from an EMBL/GenBank/DDBJ whole genome shotgun (WGS) entry which is preliminary data.</text>
</comment>
<dbReference type="EMBL" id="LBWG01000010">
    <property type="protein sequence ID" value="KKR04277.1"/>
    <property type="molecule type" value="Genomic_DNA"/>
</dbReference>
<reference evidence="1 2" key="1">
    <citation type="journal article" date="2015" name="Nature">
        <title>rRNA introns, odd ribosomes, and small enigmatic genomes across a large radiation of phyla.</title>
        <authorList>
            <person name="Brown C.T."/>
            <person name="Hug L.A."/>
            <person name="Thomas B.C."/>
            <person name="Sharon I."/>
            <person name="Castelle C.J."/>
            <person name="Singh A."/>
            <person name="Wilkins M.J."/>
            <person name="Williams K.H."/>
            <person name="Banfield J.F."/>
        </authorList>
    </citation>
    <scope>NUCLEOTIDE SEQUENCE [LARGE SCALE GENOMIC DNA]</scope>
</reference>
<organism evidence="1 2">
    <name type="scientific">Candidatus Uhrbacteria bacterium GW2011_GWF2_39_13</name>
    <dbReference type="NCBI Taxonomy" id="1618995"/>
    <lineage>
        <taxon>Bacteria</taxon>
        <taxon>Candidatus Uhriibacteriota</taxon>
    </lineage>
</organism>
<dbReference type="AlphaFoldDB" id="A0A0G0QRN0"/>
<evidence type="ECO:0000313" key="2">
    <source>
        <dbReference type="Proteomes" id="UP000033935"/>
    </source>
</evidence>
<dbReference type="Proteomes" id="UP000033935">
    <property type="component" value="Unassembled WGS sequence"/>
</dbReference>
<evidence type="ECO:0000313" key="1">
    <source>
        <dbReference type="EMBL" id="KKR04277.1"/>
    </source>
</evidence>
<gene>
    <name evidence="1" type="ORF">UT30_C0010G0041</name>
</gene>
<name>A0A0G0QRN0_9BACT</name>